<organism evidence="1 2">
    <name type="scientific">Smallanthus sonchifolius</name>
    <dbReference type="NCBI Taxonomy" id="185202"/>
    <lineage>
        <taxon>Eukaryota</taxon>
        <taxon>Viridiplantae</taxon>
        <taxon>Streptophyta</taxon>
        <taxon>Embryophyta</taxon>
        <taxon>Tracheophyta</taxon>
        <taxon>Spermatophyta</taxon>
        <taxon>Magnoliopsida</taxon>
        <taxon>eudicotyledons</taxon>
        <taxon>Gunneridae</taxon>
        <taxon>Pentapetalae</taxon>
        <taxon>asterids</taxon>
        <taxon>campanulids</taxon>
        <taxon>Asterales</taxon>
        <taxon>Asteraceae</taxon>
        <taxon>Asteroideae</taxon>
        <taxon>Heliantheae alliance</taxon>
        <taxon>Millerieae</taxon>
        <taxon>Smallanthus</taxon>
    </lineage>
</organism>
<evidence type="ECO:0000313" key="2">
    <source>
        <dbReference type="Proteomes" id="UP001056120"/>
    </source>
</evidence>
<accession>A0ACB9HPB1</accession>
<name>A0ACB9HPB1_9ASTR</name>
<keyword evidence="2" id="KW-1185">Reference proteome</keyword>
<dbReference type="Proteomes" id="UP001056120">
    <property type="component" value="Linkage Group LG12"/>
</dbReference>
<proteinExistence type="predicted"/>
<reference evidence="1 2" key="2">
    <citation type="journal article" date="2022" name="Mol. Ecol. Resour.">
        <title>The genomes of chicory, endive, great burdock and yacon provide insights into Asteraceae paleo-polyploidization history and plant inulin production.</title>
        <authorList>
            <person name="Fan W."/>
            <person name="Wang S."/>
            <person name="Wang H."/>
            <person name="Wang A."/>
            <person name="Jiang F."/>
            <person name="Liu H."/>
            <person name="Zhao H."/>
            <person name="Xu D."/>
            <person name="Zhang Y."/>
        </authorList>
    </citation>
    <scope>NUCLEOTIDE SEQUENCE [LARGE SCALE GENOMIC DNA]</scope>
    <source>
        <strain evidence="2">cv. Yunnan</strain>
        <tissue evidence="1">Leaves</tissue>
    </source>
</reference>
<reference evidence="2" key="1">
    <citation type="journal article" date="2022" name="Mol. Ecol. Resour.">
        <title>The genomes of chicory, endive, great burdock and yacon provide insights into Asteraceae palaeo-polyploidization history and plant inulin production.</title>
        <authorList>
            <person name="Fan W."/>
            <person name="Wang S."/>
            <person name="Wang H."/>
            <person name="Wang A."/>
            <person name="Jiang F."/>
            <person name="Liu H."/>
            <person name="Zhao H."/>
            <person name="Xu D."/>
            <person name="Zhang Y."/>
        </authorList>
    </citation>
    <scope>NUCLEOTIDE SEQUENCE [LARGE SCALE GENOMIC DNA]</scope>
    <source>
        <strain evidence="2">cv. Yunnan</strain>
    </source>
</reference>
<dbReference type="EMBL" id="CM042029">
    <property type="protein sequence ID" value="KAI3797095.1"/>
    <property type="molecule type" value="Genomic_DNA"/>
</dbReference>
<comment type="caution">
    <text evidence="1">The sequence shown here is derived from an EMBL/GenBank/DDBJ whole genome shotgun (WGS) entry which is preliminary data.</text>
</comment>
<evidence type="ECO:0000313" key="1">
    <source>
        <dbReference type="EMBL" id="KAI3797095.1"/>
    </source>
</evidence>
<sequence>MVCSEIFKHQPHVLFRLDKQKRLIFLLYNWMVSISHLNLIYRNNLNKDASSNIGTKCYIFFKAYAVTFWASYVGIHM</sequence>
<protein>
    <submittedName>
        <fullName evidence="1">Uncharacterized protein</fullName>
    </submittedName>
</protein>
<gene>
    <name evidence="1" type="ORF">L1987_39786</name>
</gene>